<dbReference type="SUPFAM" id="SSF141523">
    <property type="entry name" value="L,D-transpeptidase catalytic domain-like"/>
    <property type="match status" value="1"/>
</dbReference>
<organism evidence="9">
    <name type="scientific">Streptomyces sp. NBC_00049</name>
    <dbReference type="NCBI Taxonomy" id="2903617"/>
    <lineage>
        <taxon>Bacteria</taxon>
        <taxon>Bacillati</taxon>
        <taxon>Actinomycetota</taxon>
        <taxon>Actinomycetes</taxon>
        <taxon>Kitasatosporales</taxon>
        <taxon>Streptomycetaceae</taxon>
        <taxon>Streptomyces</taxon>
    </lineage>
</organism>
<dbReference type="EMBL" id="CP108264">
    <property type="protein sequence ID" value="WTU78914.1"/>
    <property type="molecule type" value="Genomic_DNA"/>
</dbReference>
<dbReference type="Gene3D" id="2.60.40.3780">
    <property type="match status" value="1"/>
</dbReference>
<evidence type="ECO:0000259" key="8">
    <source>
        <dbReference type="PROSITE" id="PS52029"/>
    </source>
</evidence>
<dbReference type="CDD" id="cd16913">
    <property type="entry name" value="YkuD_like"/>
    <property type="match status" value="1"/>
</dbReference>
<dbReference type="InterPro" id="IPR005490">
    <property type="entry name" value="LD_TPept_cat_dom"/>
</dbReference>
<dbReference type="GO" id="GO:0071555">
    <property type="term" value="P:cell wall organization"/>
    <property type="evidence" value="ECO:0007669"/>
    <property type="project" value="UniProtKB-UniRule"/>
</dbReference>
<dbReference type="GO" id="GO:0005576">
    <property type="term" value="C:extracellular region"/>
    <property type="evidence" value="ECO:0007669"/>
    <property type="project" value="TreeGrafter"/>
</dbReference>
<keyword evidence="4 7" id="KW-0573">Peptidoglycan synthesis</keyword>
<dbReference type="PANTHER" id="PTHR30582">
    <property type="entry name" value="L,D-TRANSPEPTIDASE"/>
    <property type="match status" value="1"/>
</dbReference>
<evidence type="ECO:0000256" key="5">
    <source>
        <dbReference type="ARBA" id="ARBA00023315"/>
    </source>
</evidence>
<dbReference type="InterPro" id="IPR038063">
    <property type="entry name" value="Transpep_catalytic_dom"/>
</dbReference>
<keyword evidence="2" id="KW-0808">Transferase</keyword>
<dbReference type="Gene3D" id="2.60.40.3710">
    <property type="match status" value="1"/>
</dbReference>
<reference evidence="9" key="1">
    <citation type="submission" date="2022-10" db="EMBL/GenBank/DDBJ databases">
        <title>The complete genomes of actinobacterial strains from the NBC collection.</title>
        <authorList>
            <person name="Joergensen T.S."/>
            <person name="Alvarez Arevalo M."/>
            <person name="Sterndorff E.B."/>
            <person name="Faurdal D."/>
            <person name="Vuksanovic O."/>
            <person name="Mourched A.-S."/>
            <person name="Charusanti P."/>
            <person name="Shaw S."/>
            <person name="Blin K."/>
            <person name="Weber T."/>
        </authorList>
    </citation>
    <scope>NUCLEOTIDE SEQUENCE</scope>
    <source>
        <strain evidence="9">NBC_00049</strain>
    </source>
</reference>
<feature type="active site" description="Nucleophile" evidence="7">
    <location>
        <position position="329"/>
    </location>
</feature>
<evidence type="ECO:0000256" key="7">
    <source>
        <dbReference type="PROSITE-ProRule" id="PRU01373"/>
    </source>
</evidence>
<dbReference type="Gene3D" id="2.40.440.10">
    <property type="entry name" value="L,D-transpeptidase catalytic domain-like"/>
    <property type="match status" value="1"/>
</dbReference>
<evidence type="ECO:0000256" key="4">
    <source>
        <dbReference type="ARBA" id="ARBA00022984"/>
    </source>
</evidence>
<name>A0AAU2K1F9_9ACTN</name>
<dbReference type="GO" id="GO:0016746">
    <property type="term" value="F:acyltransferase activity"/>
    <property type="evidence" value="ECO:0007669"/>
    <property type="project" value="UniProtKB-KW"/>
</dbReference>
<dbReference type="InterPro" id="IPR050979">
    <property type="entry name" value="LD-transpeptidase"/>
</dbReference>
<evidence type="ECO:0000313" key="9">
    <source>
        <dbReference type="EMBL" id="WTU78914.1"/>
    </source>
</evidence>
<keyword evidence="3 7" id="KW-0133">Cell shape</keyword>
<dbReference type="GO" id="GO:0008360">
    <property type="term" value="P:regulation of cell shape"/>
    <property type="evidence" value="ECO:0007669"/>
    <property type="project" value="UniProtKB-UniRule"/>
</dbReference>
<dbReference type="PROSITE" id="PS52029">
    <property type="entry name" value="LD_TPASE"/>
    <property type="match status" value="1"/>
</dbReference>
<feature type="active site" description="Proton donor/acceptor" evidence="7">
    <location>
        <position position="311"/>
    </location>
</feature>
<gene>
    <name evidence="9" type="ORF">OG327_28570</name>
</gene>
<comment type="pathway">
    <text evidence="1 7">Cell wall biogenesis; peptidoglycan biosynthesis.</text>
</comment>
<sequence length="390" mass="40874">MAGTALLATALTACGGGSGGSGGDGKAKAEVKQKPAMAVSVNLTGDQVKAGEPVKVTVADGKLAQVKVTDAKGSELPGKISDDGKTWTSERNAAPGAEYKVEAQNTDSQSATAQFKTSAADKVNKVSINVPKGSTVGVAMPVSIVFDNPVANKAEVEKQLKVTTSDNTEGSWGWIKDYSGNDRVDWRPKDYWKSGTDVKVEMNLNGVDSGKGGGLFAKDYNTEFKIGKDRRIQVSLDSKKMSVTENGQALKTVPISAGTPGGKKASWSGKMVIMTKEGTIRMDSQTVGLEDAYDKMVDYSMRLTWSGMYAHAAPWNSGAFGRANTSSGCVGMSDADAKDFFAQSQIGDAFEVVGGGSKGNADIGNGYGEWNLSWDEWKAKSALSGAPQNG</sequence>
<accession>A0AAU2K1F9</accession>
<evidence type="ECO:0000256" key="2">
    <source>
        <dbReference type="ARBA" id="ARBA00022679"/>
    </source>
</evidence>
<dbReference type="Pfam" id="PF17964">
    <property type="entry name" value="Big_10"/>
    <property type="match status" value="1"/>
</dbReference>
<protein>
    <submittedName>
        <fullName evidence="9">Ig-like domain-containing protein</fullName>
    </submittedName>
</protein>
<keyword evidence="6 7" id="KW-0961">Cell wall biogenesis/degradation</keyword>
<evidence type="ECO:0000256" key="3">
    <source>
        <dbReference type="ARBA" id="ARBA00022960"/>
    </source>
</evidence>
<dbReference type="InterPro" id="IPR041280">
    <property type="entry name" value="Big_10"/>
</dbReference>
<evidence type="ECO:0000256" key="6">
    <source>
        <dbReference type="ARBA" id="ARBA00023316"/>
    </source>
</evidence>
<dbReference type="CDD" id="cd13432">
    <property type="entry name" value="LDT_IgD_like_2"/>
    <property type="match status" value="1"/>
</dbReference>
<evidence type="ECO:0000256" key="1">
    <source>
        <dbReference type="ARBA" id="ARBA00004752"/>
    </source>
</evidence>
<dbReference type="Pfam" id="PF03734">
    <property type="entry name" value="YkuD"/>
    <property type="match status" value="1"/>
</dbReference>
<dbReference type="PANTHER" id="PTHR30582:SF2">
    <property type="entry name" value="L,D-TRANSPEPTIDASE YCIB-RELATED"/>
    <property type="match status" value="1"/>
</dbReference>
<dbReference type="GO" id="GO:0071972">
    <property type="term" value="F:peptidoglycan L,D-transpeptidase activity"/>
    <property type="evidence" value="ECO:0007669"/>
    <property type="project" value="TreeGrafter"/>
</dbReference>
<feature type="domain" description="L,D-TPase catalytic" evidence="8">
    <location>
        <begin position="230"/>
        <end position="353"/>
    </location>
</feature>
<proteinExistence type="predicted"/>
<dbReference type="AlphaFoldDB" id="A0AAU2K1F9"/>
<dbReference type="GO" id="GO:0018104">
    <property type="term" value="P:peptidoglycan-protein cross-linking"/>
    <property type="evidence" value="ECO:0007669"/>
    <property type="project" value="TreeGrafter"/>
</dbReference>
<keyword evidence="5" id="KW-0012">Acyltransferase</keyword>